<dbReference type="Proteomes" id="UP001601288">
    <property type="component" value="Unassembled WGS sequence"/>
</dbReference>
<evidence type="ECO:0000256" key="5">
    <source>
        <dbReference type="ARBA" id="ARBA00022989"/>
    </source>
</evidence>
<keyword evidence="6 7" id="KW-0472">Membrane</keyword>
<dbReference type="Pfam" id="PF00528">
    <property type="entry name" value="BPD_transp_1"/>
    <property type="match status" value="1"/>
</dbReference>
<keyword evidence="9" id="KW-0732">Signal</keyword>
<feature type="chain" id="PRO_5045301298" evidence="9">
    <location>
        <begin position="27"/>
        <end position="759"/>
    </location>
</feature>
<dbReference type="PANTHER" id="PTHR43005">
    <property type="entry name" value="BLR7065 PROTEIN"/>
    <property type="match status" value="1"/>
</dbReference>
<evidence type="ECO:0000256" key="3">
    <source>
        <dbReference type="ARBA" id="ARBA00022475"/>
    </source>
</evidence>
<dbReference type="PANTHER" id="PTHR43005:SF1">
    <property type="entry name" value="SPERMIDINE_PUTRESCINE TRANSPORT SYSTEM PERMEASE PROTEIN"/>
    <property type="match status" value="1"/>
</dbReference>
<sequence>MTTRTTSTAAAIAAAGLLLTACGSSGKDSGQAGTPSFEGRGPITYVAGKDTTGTVQPMLDRWNAAHPKEKVTFIQLPTDADAQRQQMIQNAETKSDAYTVLSLDVVWTSEFAAHQWIDRVPEKRFPLGKMLKPVVETARYRGGLYAVPASSDGGMLYYRTDLLKKAGVAQPPTTWAQMTAACAKVKKLPEAEHMSCYAGQFQKYEGLTVNFAEAVNSAGGNVTDARGEPDVDTPEARKGLDFLARSFKDGTIPKKAITYQEEDGRQAFQSGKLVFLRSWPYVYSLAQKSGIKGKFEVAPLPGLNGPGSSSLGGHNMAVSTTAKNKATALDFIEFMTSEKNTRTLLEEASLAPPYASLYDDRCAHRAVPVPAGAQGVHRPGRPASPGGAVRRCHRCCPAGGVRRPERRQGQRAGTAGSAEGAAQGRGAVKAGFMTEPVAQAEAPAGVRPPVRRGRATAGAGRLAALLVSPTLLVLTVVVLYPTLMALKESLYGPRGLDPATGFISDTEPFVGLRNYAEIFGEAGARFWNAFWNTTFFTVVTVGLETVIGVAMALIMHRAFRGRALVRAGILVPWAVPTAISGLLWRWIFNSDGVANALLGQQILWTTEGFHAKVAVIVAEVWKTAPFIGLLVLAGLQVIPKEVYEAARMDGARPVRQFWHITLPLVKPALLVAVLFRCMDALRMFDLPYILVGAQKHSVETLSMLAQNEASNVRFGPASAYAVILFLYVFLIALAFVRLLGADLVGGGPGGRRRRKGVAA</sequence>
<dbReference type="SUPFAM" id="SSF161098">
    <property type="entry name" value="MetI-like"/>
    <property type="match status" value="1"/>
</dbReference>
<accession>A0ABW6LQM3</accession>
<feature type="transmembrane region" description="Helical" evidence="7">
    <location>
        <begin position="719"/>
        <end position="745"/>
    </location>
</feature>
<name>A0ABW6LQM3_9ACTN</name>
<evidence type="ECO:0000256" key="1">
    <source>
        <dbReference type="ARBA" id="ARBA00004651"/>
    </source>
</evidence>
<evidence type="ECO:0000256" key="7">
    <source>
        <dbReference type="RuleBase" id="RU363032"/>
    </source>
</evidence>
<keyword evidence="3" id="KW-1003">Cell membrane</keyword>
<evidence type="ECO:0000313" key="11">
    <source>
        <dbReference type="EMBL" id="MFE9230693.1"/>
    </source>
</evidence>
<feature type="transmembrane region" description="Helical" evidence="7">
    <location>
        <begin position="567"/>
        <end position="587"/>
    </location>
</feature>
<evidence type="ECO:0000256" key="2">
    <source>
        <dbReference type="ARBA" id="ARBA00022448"/>
    </source>
</evidence>
<comment type="similarity">
    <text evidence="7">Belongs to the binding-protein-dependent transport system permease family.</text>
</comment>
<evidence type="ECO:0000256" key="8">
    <source>
        <dbReference type="SAM" id="MobiDB-lite"/>
    </source>
</evidence>
<dbReference type="InterPro" id="IPR035906">
    <property type="entry name" value="MetI-like_sf"/>
</dbReference>
<feature type="transmembrane region" description="Helical" evidence="7">
    <location>
        <begin position="462"/>
        <end position="483"/>
    </location>
</feature>
<dbReference type="EMBL" id="JBIAFP010000038">
    <property type="protein sequence ID" value="MFE9230693.1"/>
    <property type="molecule type" value="Genomic_DNA"/>
</dbReference>
<keyword evidence="5 7" id="KW-1133">Transmembrane helix</keyword>
<feature type="region of interest" description="Disordered" evidence="8">
    <location>
        <begin position="372"/>
        <end position="391"/>
    </location>
</feature>
<evidence type="ECO:0000313" key="12">
    <source>
        <dbReference type="Proteomes" id="UP001601288"/>
    </source>
</evidence>
<dbReference type="SUPFAM" id="SSF53850">
    <property type="entry name" value="Periplasmic binding protein-like II"/>
    <property type="match status" value="1"/>
</dbReference>
<dbReference type="InterPro" id="IPR006059">
    <property type="entry name" value="SBP"/>
</dbReference>
<feature type="transmembrane region" description="Helical" evidence="7">
    <location>
        <begin position="535"/>
        <end position="555"/>
    </location>
</feature>
<dbReference type="CDD" id="cd06261">
    <property type="entry name" value="TM_PBP2"/>
    <property type="match status" value="1"/>
</dbReference>
<dbReference type="CDD" id="cd14750">
    <property type="entry name" value="PBP2_TMBP"/>
    <property type="match status" value="1"/>
</dbReference>
<keyword evidence="4 7" id="KW-0812">Transmembrane</keyword>
<dbReference type="Gene3D" id="3.40.190.10">
    <property type="entry name" value="Periplasmic binding protein-like II"/>
    <property type="match status" value="2"/>
</dbReference>
<reference evidence="11 12" key="1">
    <citation type="submission" date="2024-10" db="EMBL/GenBank/DDBJ databases">
        <title>The Natural Products Discovery Center: Release of the First 8490 Sequenced Strains for Exploring Actinobacteria Biosynthetic Diversity.</title>
        <authorList>
            <person name="Kalkreuter E."/>
            <person name="Kautsar S.A."/>
            <person name="Yang D."/>
            <person name="Bader C.D."/>
            <person name="Teijaro C.N."/>
            <person name="Fluegel L."/>
            <person name="Davis C.M."/>
            <person name="Simpson J.R."/>
            <person name="Lauterbach L."/>
            <person name="Steele A.D."/>
            <person name="Gui C."/>
            <person name="Meng S."/>
            <person name="Li G."/>
            <person name="Viehrig K."/>
            <person name="Ye F."/>
            <person name="Su P."/>
            <person name="Kiefer A.F."/>
            <person name="Nichols A."/>
            <person name="Cepeda A.J."/>
            <person name="Yan W."/>
            <person name="Fan B."/>
            <person name="Jiang Y."/>
            <person name="Adhikari A."/>
            <person name="Zheng C.-J."/>
            <person name="Schuster L."/>
            <person name="Cowan T.M."/>
            <person name="Smanski M.J."/>
            <person name="Chevrette M.G."/>
            <person name="De Carvalho L.P.S."/>
            <person name="Shen B."/>
        </authorList>
    </citation>
    <scope>NUCLEOTIDE SEQUENCE [LARGE SCALE GENOMIC DNA]</scope>
    <source>
        <strain evidence="11 12">NPDC007066</strain>
    </source>
</reference>
<proteinExistence type="inferred from homology"/>
<feature type="domain" description="ABC transmembrane type-1" evidence="10">
    <location>
        <begin position="530"/>
        <end position="735"/>
    </location>
</feature>
<dbReference type="InterPro" id="IPR000515">
    <property type="entry name" value="MetI-like"/>
</dbReference>
<dbReference type="Gene3D" id="1.10.3720.10">
    <property type="entry name" value="MetI-like"/>
    <property type="match status" value="1"/>
</dbReference>
<protein>
    <submittedName>
        <fullName evidence="11">Extracellular solute-binding protein</fullName>
    </submittedName>
</protein>
<evidence type="ECO:0000256" key="9">
    <source>
        <dbReference type="SAM" id="SignalP"/>
    </source>
</evidence>
<gene>
    <name evidence="11" type="ORF">ACFYM3_40195</name>
</gene>
<evidence type="ECO:0000256" key="6">
    <source>
        <dbReference type="ARBA" id="ARBA00023136"/>
    </source>
</evidence>
<comment type="subcellular location">
    <subcellularLocation>
        <location evidence="1 7">Cell membrane</location>
        <topology evidence="1 7">Multi-pass membrane protein</topology>
    </subcellularLocation>
</comment>
<keyword evidence="12" id="KW-1185">Reference proteome</keyword>
<comment type="caution">
    <text evidence="11">The sequence shown here is derived from an EMBL/GenBank/DDBJ whole genome shotgun (WGS) entry which is preliminary data.</text>
</comment>
<evidence type="ECO:0000256" key="4">
    <source>
        <dbReference type="ARBA" id="ARBA00022692"/>
    </source>
</evidence>
<feature type="region of interest" description="Disordered" evidence="8">
    <location>
        <begin position="396"/>
        <end position="423"/>
    </location>
</feature>
<feature type="transmembrane region" description="Helical" evidence="7">
    <location>
        <begin position="613"/>
        <end position="635"/>
    </location>
</feature>
<evidence type="ECO:0000259" key="10">
    <source>
        <dbReference type="PROSITE" id="PS50928"/>
    </source>
</evidence>
<keyword evidence="2 7" id="KW-0813">Transport</keyword>
<organism evidence="11 12">
    <name type="scientific">Streptomyces massasporeus</name>
    <dbReference type="NCBI Taxonomy" id="67324"/>
    <lineage>
        <taxon>Bacteria</taxon>
        <taxon>Bacillati</taxon>
        <taxon>Actinomycetota</taxon>
        <taxon>Actinomycetes</taxon>
        <taxon>Kitasatosporales</taxon>
        <taxon>Streptomycetaceae</taxon>
        <taxon>Streptomyces</taxon>
    </lineage>
</organism>
<dbReference type="PROSITE" id="PS51257">
    <property type="entry name" value="PROKAR_LIPOPROTEIN"/>
    <property type="match status" value="1"/>
</dbReference>
<dbReference type="RefSeq" id="WP_358291075.1">
    <property type="nucleotide sequence ID" value="NZ_JBEYGJ010000046.1"/>
</dbReference>
<feature type="signal peptide" evidence="9">
    <location>
        <begin position="1"/>
        <end position="26"/>
    </location>
</feature>
<dbReference type="PROSITE" id="PS50928">
    <property type="entry name" value="ABC_TM1"/>
    <property type="match status" value="1"/>
</dbReference>
<dbReference type="Pfam" id="PF01547">
    <property type="entry name" value="SBP_bac_1"/>
    <property type="match status" value="1"/>
</dbReference>
<feature type="transmembrane region" description="Helical" evidence="7">
    <location>
        <begin position="656"/>
        <end position="675"/>
    </location>
</feature>